<evidence type="ECO:0000256" key="3">
    <source>
        <dbReference type="ARBA" id="ARBA00022643"/>
    </source>
</evidence>
<keyword evidence="3" id="KW-0288">FMN</keyword>
<name>A0ABR0K917_9EURO</name>
<evidence type="ECO:0000256" key="5">
    <source>
        <dbReference type="SAM" id="MobiDB-lite"/>
    </source>
</evidence>
<accession>A0ABR0K917</accession>
<keyword evidence="2" id="KW-0285">Flavoprotein</keyword>
<evidence type="ECO:0000313" key="7">
    <source>
        <dbReference type="EMBL" id="KAK5092109.1"/>
    </source>
</evidence>
<evidence type="ECO:0000256" key="4">
    <source>
        <dbReference type="ARBA" id="ARBA00023002"/>
    </source>
</evidence>
<dbReference type="InterPro" id="IPR001155">
    <property type="entry name" value="OxRdtase_FMN_N"/>
</dbReference>
<dbReference type="CDD" id="cd04733">
    <property type="entry name" value="OYE_like_2_FMN"/>
    <property type="match status" value="1"/>
</dbReference>
<dbReference type="PANTHER" id="PTHR43656:SF5">
    <property type="entry name" value="NADH:FLAVIN OXIDOREDUCTASE_NADH OXIDASE N-TERMINAL DOMAIN-CONTAINING PROTEIN"/>
    <property type="match status" value="1"/>
</dbReference>
<keyword evidence="4" id="KW-0560">Oxidoreductase</keyword>
<organism evidence="7 8">
    <name type="scientific">Lithohypha guttulata</name>
    <dbReference type="NCBI Taxonomy" id="1690604"/>
    <lineage>
        <taxon>Eukaryota</taxon>
        <taxon>Fungi</taxon>
        <taxon>Dikarya</taxon>
        <taxon>Ascomycota</taxon>
        <taxon>Pezizomycotina</taxon>
        <taxon>Eurotiomycetes</taxon>
        <taxon>Chaetothyriomycetidae</taxon>
        <taxon>Chaetothyriales</taxon>
        <taxon>Trichomeriaceae</taxon>
        <taxon>Lithohypha</taxon>
    </lineage>
</organism>
<dbReference type="Proteomes" id="UP001345013">
    <property type="component" value="Unassembled WGS sequence"/>
</dbReference>
<dbReference type="SUPFAM" id="SSF51395">
    <property type="entry name" value="FMN-linked oxidoreductases"/>
    <property type="match status" value="1"/>
</dbReference>
<dbReference type="InterPro" id="IPR051799">
    <property type="entry name" value="NADH_flavin_oxidoreductase"/>
</dbReference>
<evidence type="ECO:0000259" key="6">
    <source>
        <dbReference type="Pfam" id="PF00724"/>
    </source>
</evidence>
<evidence type="ECO:0000256" key="1">
    <source>
        <dbReference type="ARBA" id="ARBA00005979"/>
    </source>
</evidence>
<gene>
    <name evidence="7" type="ORF">LTR24_005550</name>
</gene>
<protein>
    <recommendedName>
        <fullName evidence="6">NADH:flavin oxidoreductase/NADH oxidase N-terminal domain-containing protein</fullName>
    </recommendedName>
</protein>
<feature type="compositionally biased region" description="Polar residues" evidence="5">
    <location>
        <begin position="1"/>
        <end position="10"/>
    </location>
</feature>
<sequence>MEYDTATVSTTPPPMASNPDGPHSTSDPRAHLRVDSDPTANTSILAKPITFEFSGKTAMNRFLKAPMTERLCKWNDEDKGEDITHRGYPTEAYTNLYKIWGEGQIGIIVTGNTMTSYDAVEAYGNPILPDDHDGRVAAFAEVVKASKAHGSLCVAQLSHPGRQGNRYLNPNPISASDVHLKIKWAGNEFAPPRPMTKSDINRVVAQWGETAYLCWKAGFDGVQVHCAHGYLLAQFLSPTTNLRTDEYGGSFENRARIVFEVIAEIDRRVRAHDPSFIVCVKLNSVEFQDKGTTPEEARELCLRLEGAKVDFVDLSGGTFEGRAFHHVKESTKKREAFFIEFAEQIRPLLSKTKVYVTGGLRSASGMAMAISEGSCDGIGIGRPLAAEPYLCREVLEGRVNGAIENFVPMPLNTQASGTQIHQFALGGEEISDWSVEAEVERWKEANTKETERKISILPKVDSSGYPSLKPEAGFAYLKA</sequence>
<comment type="caution">
    <text evidence="7">The sequence shown here is derived from an EMBL/GenBank/DDBJ whole genome shotgun (WGS) entry which is preliminary data.</text>
</comment>
<feature type="compositionally biased region" description="Basic and acidic residues" evidence="5">
    <location>
        <begin position="26"/>
        <end position="36"/>
    </location>
</feature>
<dbReference type="PANTHER" id="PTHR43656">
    <property type="entry name" value="BINDING OXIDOREDUCTASE, PUTATIVE (AFU_ORTHOLOGUE AFUA_2G08260)-RELATED"/>
    <property type="match status" value="1"/>
</dbReference>
<dbReference type="EMBL" id="JAVRRG010000064">
    <property type="protein sequence ID" value="KAK5092109.1"/>
    <property type="molecule type" value="Genomic_DNA"/>
</dbReference>
<proteinExistence type="inferred from homology"/>
<dbReference type="Gene3D" id="3.20.20.70">
    <property type="entry name" value="Aldolase class I"/>
    <property type="match status" value="1"/>
</dbReference>
<evidence type="ECO:0000256" key="2">
    <source>
        <dbReference type="ARBA" id="ARBA00022630"/>
    </source>
</evidence>
<reference evidence="7 8" key="1">
    <citation type="submission" date="2023-08" db="EMBL/GenBank/DDBJ databases">
        <title>Black Yeasts Isolated from many extreme environments.</title>
        <authorList>
            <person name="Coleine C."/>
            <person name="Stajich J.E."/>
            <person name="Selbmann L."/>
        </authorList>
    </citation>
    <scope>NUCLEOTIDE SEQUENCE [LARGE SCALE GENOMIC DNA]</scope>
    <source>
        <strain evidence="7 8">CCFEE 5885</strain>
    </source>
</reference>
<evidence type="ECO:0000313" key="8">
    <source>
        <dbReference type="Proteomes" id="UP001345013"/>
    </source>
</evidence>
<feature type="domain" description="NADH:flavin oxidoreductase/NADH oxidase N-terminal" evidence="6">
    <location>
        <begin position="47"/>
        <end position="398"/>
    </location>
</feature>
<comment type="similarity">
    <text evidence="1">Belongs to the NADH:flavin oxidoreductase/NADH oxidase family.</text>
</comment>
<dbReference type="InterPro" id="IPR013785">
    <property type="entry name" value="Aldolase_TIM"/>
</dbReference>
<keyword evidence="8" id="KW-1185">Reference proteome</keyword>
<feature type="region of interest" description="Disordered" evidence="5">
    <location>
        <begin position="1"/>
        <end position="39"/>
    </location>
</feature>
<dbReference type="Pfam" id="PF00724">
    <property type="entry name" value="Oxidored_FMN"/>
    <property type="match status" value="1"/>
</dbReference>